<keyword evidence="6" id="KW-1185">Reference proteome</keyword>
<feature type="compositionally biased region" description="Polar residues" evidence="3">
    <location>
        <begin position="77"/>
        <end position="90"/>
    </location>
</feature>
<evidence type="ECO:0000313" key="6">
    <source>
        <dbReference type="Proteomes" id="UP000033647"/>
    </source>
</evidence>
<dbReference type="InterPro" id="IPR036028">
    <property type="entry name" value="SH3-like_dom_sf"/>
</dbReference>
<feature type="region of interest" description="Disordered" evidence="3">
    <location>
        <begin position="387"/>
        <end position="443"/>
    </location>
</feature>
<feature type="compositionally biased region" description="Polar residues" evidence="3">
    <location>
        <begin position="128"/>
        <end position="139"/>
    </location>
</feature>
<feature type="compositionally biased region" description="Basic and acidic residues" evidence="3">
    <location>
        <begin position="428"/>
        <end position="443"/>
    </location>
</feature>
<comment type="caution">
    <text evidence="5">The sequence shown here is derived from an EMBL/GenBank/DDBJ whole genome shotgun (WGS) entry which is preliminary data.</text>
</comment>
<feature type="compositionally biased region" description="Polar residues" evidence="3">
    <location>
        <begin position="1"/>
        <end position="16"/>
    </location>
</feature>
<sequence length="443" mass="48280">MTEVLSASPSHIMYDTTNDDSPLESNGSSQPRHSASGATIASPTPTTAAKRTSTASRDNRPSTKSQSRLSTTSQQTFRNSRPNSTTPTLNLQSSLSYAHVRDFAYPAFHPMHFGGPPSPSPTSSSGPQSATSEHSNTSRRLSDSAEGSAGRGQWSAGPWGGDGVMYEDMAPLPSTSFGHSSGTEGVTGDEWAEDEYTHRKNKHRKSRSFADMPNYERGRRRESAGKKEAEAHHGASDPAGRDALRQSRGFHQPSGSSPRRDSHLHNNTSQNPTTLLPSRSFHTSQPNVLSDLPLDAETPISPITSPMRASLCPDDETLYAGPSLALYNFEPENDNELRLVEGQTILVSYRHGQGWLVAENPETGEQGLVPEEYVRLLRDIEGWDWEKGGWIDEDDGDEDEEEESGEGDFLDPSEGHGKTTGIGEEVEEKVREMKLGSDEAGKR</sequence>
<evidence type="ECO:0000256" key="1">
    <source>
        <dbReference type="ARBA" id="ARBA00022443"/>
    </source>
</evidence>
<keyword evidence="1 2" id="KW-0728">SH3 domain</keyword>
<feature type="compositionally biased region" description="Basic and acidic residues" evidence="3">
    <location>
        <begin position="214"/>
        <end position="245"/>
    </location>
</feature>
<name>A0A0F4GNZ7_9PEZI</name>
<feature type="compositionally biased region" description="Low complexity" evidence="3">
    <location>
        <begin position="34"/>
        <end position="76"/>
    </location>
</feature>
<dbReference type="AlphaFoldDB" id="A0A0F4GNZ7"/>
<organism evidence="5 6">
    <name type="scientific">Zymoseptoria brevis</name>
    <dbReference type="NCBI Taxonomy" id="1047168"/>
    <lineage>
        <taxon>Eukaryota</taxon>
        <taxon>Fungi</taxon>
        <taxon>Dikarya</taxon>
        <taxon>Ascomycota</taxon>
        <taxon>Pezizomycotina</taxon>
        <taxon>Dothideomycetes</taxon>
        <taxon>Dothideomycetidae</taxon>
        <taxon>Mycosphaerellales</taxon>
        <taxon>Mycosphaerellaceae</taxon>
        <taxon>Zymoseptoria</taxon>
    </lineage>
</organism>
<evidence type="ECO:0000256" key="3">
    <source>
        <dbReference type="SAM" id="MobiDB-lite"/>
    </source>
</evidence>
<feature type="domain" description="SH3" evidence="4">
    <location>
        <begin position="318"/>
        <end position="379"/>
    </location>
</feature>
<dbReference type="Pfam" id="PF14604">
    <property type="entry name" value="SH3_9"/>
    <property type="match status" value="1"/>
</dbReference>
<feature type="compositionally biased region" description="Polar residues" evidence="3">
    <location>
        <begin position="23"/>
        <end position="33"/>
    </location>
</feature>
<feature type="compositionally biased region" description="Polar residues" evidence="3">
    <location>
        <begin position="265"/>
        <end position="288"/>
    </location>
</feature>
<evidence type="ECO:0000256" key="2">
    <source>
        <dbReference type="PROSITE-ProRule" id="PRU00192"/>
    </source>
</evidence>
<dbReference type="PROSITE" id="PS50002">
    <property type="entry name" value="SH3"/>
    <property type="match status" value="1"/>
</dbReference>
<evidence type="ECO:0000259" key="4">
    <source>
        <dbReference type="PROSITE" id="PS50002"/>
    </source>
</evidence>
<feature type="region of interest" description="Disordered" evidence="3">
    <location>
        <begin position="111"/>
        <end position="308"/>
    </location>
</feature>
<evidence type="ECO:0000313" key="5">
    <source>
        <dbReference type="EMBL" id="KJX98943.1"/>
    </source>
</evidence>
<gene>
    <name evidence="5" type="ORF">TI39_contig381g00008</name>
</gene>
<feature type="compositionally biased region" description="Acidic residues" evidence="3">
    <location>
        <begin position="391"/>
        <end position="411"/>
    </location>
</feature>
<feature type="region of interest" description="Disordered" evidence="3">
    <location>
        <begin position="1"/>
        <end position="90"/>
    </location>
</feature>
<dbReference type="SUPFAM" id="SSF50044">
    <property type="entry name" value="SH3-domain"/>
    <property type="match status" value="1"/>
</dbReference>
<accession>A0A0F4GNZ7</accession>
<proteinExistence type="predicted"/>
<protein>
    <recommendedName>
        <fullName evidence="4">SH3 domain-containing protein</fullName>
    </recommendedName>
</protein>
<dbReference type="EMBL" id="LAFY01000373">
    <property type="protein sequence ID" value="KJX98943.1"/>
    <property type="molecule type" value="Genomic_DNA"/>
</dbReference>
<dbReference type="Proteomes" id="UP000033647">
    <property type="component" value="Unassembled WGS sequence"/>
</dbReference>
<dbReference type="OrthoDB" id="19092at2759"/>
<dbReference type="InterPro" id="IPR001452">
    <property type="entry name" value="SH3_domain"/>
</dbReference>
<dbReference type="Gene3D" id="2.30.30.40">
    <property type="entry name" value="SH3 Domains"/>
    <property type="match status" value="1"/>
</dbReference>
<reference evidence="5 6" key="1">
    <citation type="submission" date="2015-03" db="EMBL/GenBank/DDBJ databases">
        <title>RNA-seq based gene annotation and comparative genomics of four Zymoseptoria species reveal species-specific pathogenicity related genes and transposable element activity.</title>
        <authorList>
            <person name="Grandaubert J."/>
            <person name="Bhattacharyya A."/>
            <person name="Stukenbrock E.H."/>
        </authorList>
    </citation>
    <scope>NUCLEOTIDE SEQUENCE [LARGE SCALE GENOMIC DNA]</scope>
    <source>
        <strain evidence="5 6">Zb18110</strain>
    </source>
</reference>
<dbReference type="SMART" id="SM00326">
    <property type="entry name" value="SH3"/>
    <property type="match status" value="1"/>
</dbReference>
<feature type="compositionally biased region" description="Polar residues" evidence="3">
    <location>
        <begin position="173"/>
        <end position="184"/>
    </location>
</feature>